<organism evidence="2 3">
    <name type="scientific">Prosthecochloris marina</name>
    <dbReference type="NCBI Taxonomy" id="2017681"/>
    <lineage>
        <taxon>Bacteria</taxon>
        <taxon>Pseudomonadati</taxon>
        <taxon>Chlorobiota</taxon>
        <taxon>Chlorobiia</taxon>
        <taxon>Chlorobiales</taxon>
        <taxon>Chlorobiaceae</taxon>
        <taxon>Prosthecochloris</taxon>
    </lineage>
</organism>
<dbReference type="InterPro" id="IPR041496">
    <property type="entry name" value="YitH/HolE_GNAT"/>
</dbReference>
<dbReference type="PANTHER" id="PTHR47237:SF1">
    <property type="entry name" value="SLL0310 PROTEIN"/>
    <property type="match status" value="1"/>
</dbReference>
<comment type="caution">
    <text evidence="2">The sequence shown here is derived from an EMBL/GenBank/DDBJ whole genome shotgun (WGS) entry which is preliminary data.</text>
</comment>
<evidence type="ECO:0000313" key="2">
    <source>
        <dbReference type="EMBL" id="PWW83122.1"/>
    </source>
</evidence>
<sequence length="284" mass="31678">MTTYPDYTVRTMTRDEVNIAIDWAAKEGWNPGIGDAECFFRTDPEGFLIGKLDGEPVATISAVKYGSSFGFLGFFIVREEFRGMGLGFDIWNAGLKRLEGRSIGLDGVVAQQDNYKKSGFTLAYRNIRFQGKSGRTKSKHEEIGLLSELPFDDVNAYDQSFFPDKRKAFLQCWINQKNCTALGVMDHDRLAGYGVIRSCRSGYKIGPLFADKPDLAEKLFCALTSSVPEGSPVFLDLPETNHAALEMAGKHKMETVFETARMYKGKAPRLPLNRIFGVTSFELG</sequence>
<dbReference type="CDD" id="cd04301">
    <property type="entry name" value="NAT_SF"/>
    <property type="match status" value="1"/>
</dbReference>
<dbReference type="InterPro" id="IPR052729">
    <property type="entry name" value="Acyl/Acetyltrans_Enzymes"/>
</dbReference>
<keyword evidence="3" id="KW-1185">Reference proteome</keyword>
<accession>A0A317T8W0</accession>
<protein>
    <submittedName>
        <fullName evidence="2">GNAT family N-acetyltransferase</fullName>
    </submittedName>
</protein>
<proteinExistence type="predicted"/>
<gene>
    <name evidence="2" type="ORF">CR164_00755</name>
</gene>
<dbReference type="EMBL" id="PDNZ01000001">
    <property type="protein sequence ID" value="PWW83122.1"/>
    <property type="molecule type" value="Genomic_DNA"/>
</dbReference>
<dbReference type="Pfam" id="PF00583">
    <property type="entry name" value="Acetyltransf_1"/>
    <property type="match status" value="1"/>
</dbReference>
<dbReference type="SUPFAM" id="SSF55729">
    <property type="entry name" value="Acyl-CoA N-acyltransferases (Nat)"/>
    <property type="match status" value="1"/>
</dbReference>
<dbReference type="Pfam" id="PF18014">
    <property type="entry name" value="Acetyltransf_18"/>
    <property type="match status" value="1"/>
</dbReference>
<reference evidence="3" key="1">
    <citation type="submission" date="2017-10" db="EMBL/GenBank/DDBJ databases">
        <authorList>
            <person name="Gaisin V.A."/>
            <person name="Rysina M.S."/>
            <person name="Grouzdev D.S."/>
        </authorList>
    </citation>
    <scope>NUCLEOTIDE SEQUENCE [LARGE SCALE GENOMIC DNA]</scope>
    <source>
        <strain evidence="3">V1</strain>
    </source>
</reference>
<feature type="domain" description="N-acetyltransferase" evidence="1">
    <location>
        <begin position="7"/>
        <end position="152"/>
    </location>
</feature>
<name>A0A317T8W0_9CHLB</name>
<dbReference type="Proteomes" id="UP000246278">
    <property type="component" value="Unassembled WGS sequence"/>
</dbReference>
<dbReference type="PANTHER" id="PTHR47237">
    <property type="entry name" value="SLL0310 PROTEIN"/>
    <property type="match status" value="1"/>
</dbReference>
<dbReference type="InterPro" id="IPR016181">
    <property type="entry name" value="Acyl_CoA_acyltransferase"/>
</dbReference>
<dbReference type="PROSITE" id="PS51186">
    <property type="entry name" value="GNAT"/>
    <property type="match status" value="1"/>
</dbReference>
<dbReference type="GO" id="GO:0016747">
    <property type="term" value="F:acyltransferase activity, transferring groups other than amino-acyl groups"/>
    <property type="evidence" value="ECO:0007669"/>
    <property type="project" value="InterPro"/>
</dbReference>
<evidence type="ECO:0000259" key="1">
    <source>
        <dbReference type="PROSITE" id="PS51186"/>
    </source>
</evidence>
<dbReference type="Gene3D" id="3.40.630.30">
    <property type="match status" value="1"/>
</dbReference>
<evidence type="ECO:0000313" key="3">
    <source>
        <dbReference type="Proteomes" id="UP000246278"/>
    </source>
</evidence>
<dbReference type="Gene3D" id="3.40.630.90">
    <property type="match status" value="1"/>
</dbReference>
<dbReference type="RefSeq" id="WP_110022004.1">
    <property type="nucleotide sequence ID" value="NZ_PDNZ01000001.1"/>
</dbReference>
<dbReference type="AlphaFoldDB" id="A0A317T8W0"/>
<dbReference type="InterPro" id="IPR000182">
    <property type="entry name" value="GNAT_dom"/>
</dbReference>
<dbReference type="OrthoDB" id="20916at2"/>
<keyword evidence="2" id="KW-0808">Transferase</keyword>